<organism evidence="2 3">
    <name type="scientific">Salvia divinorum</name>
    <name type="common">Maria pastora</name>
    <name type="synonym">Diviner's sage</name>
    <dbReference type="NCBI Taxonomy" id="28513"/>
    <lineage>
        <taxon>Eukaryota</taxon>
        <taxon>Viridiplantae</taxon>
        <taxon>Streptophyta</taxon>
        <taxon>Embryophyta</taxon>
        <taxon>Tracheophyta</taxon>
        <taxon>Spermatophyta</taxon>
        <taxon>Magnoliopsida</taxon>
        <taxon>eudicotyledons</taxon>
        <taxon>Gunneridae</taxon>
        <taxon>Pentapetalae</taxon>
        <taxon>asterids</taxon>
        <taxon>lamiids</taxon>
        <taxon>Lamiales</taxon>
        <taxon>Lamiaceae</taxon>
        <taxon>Nepetoideae</taxon>
        <taxon>Mentheae</taxon>
        <taxon>Salviinae</taxon>
        <taxon>Salvia</taxon>
        <taxon>Salvia subgen. Calosphace</taxon>
    </lineage>
</organism>
<evidence type="ECO:0000313" key="3">
    <source>
        <dbReference type="Proteomes" id="UP001567538"/>
    </source>
</evidence>
<keyword evidence="3" id="KW-1185">Reference proteome</keyword>
<protein>
    <submittedName>
        <fullName evidence="2">Uncharacterized protein</fullName>
    </submittedName>
</protein>
<accession>A0ABD1FX06</accession>
<feature type="region of interest" description="Disordered" evidence="1">
    <location>
        <begin position="1"/>
        <end position="44"/>
    </location>
</feature>
<feature type="region of interest" description="Disordered" evidence="1">
    <location>
        <begin position="61"/>
        <end position="90"/>
    </location>
</feature>
<evidence type="ECO:0000313" key="2">
    <source>
        <dbReference type="EMBL" id="KAL1536207.1"/>
    </source>
</evidence>
<evidence type="ECO:0000256" key="1">
    <source>
        <dbReference type="SAM" id="MobiDB-lite"/>
    </source>
</evidence>
<name>A0ABD1FX06_SALDI</name>
<gene>
    <name evidence="2" type="ORF">AAHA92_28893</name>
</gene>
<reference evidence="2 3" key="1">
    <citation type="submission" date="2024-06" db="EMBL/GenBank/DDBJ databases">
        <title>A chromosome level genome sequence of Diviner's sage (Salvia divinorum).</title>
        <authorList>
            <person name="Ford S.A."/>
            <person name="Ro D.-K."/>
            <person name="Ness R.W."/>
            <person name="Phillips M.A."/>
        </authorList>
    </citation>
    <scope>NUCLEOTIDE SEQUENCE [LARGE SCALE GENOMIC DNA]</scope>
    <source>
        <strain evidence="2">SAF-2024a</strain>
        <tissue evidence="2">Leaf</tissue>
    </source>
</reference>
<dbReference type="Proteomes" id="UP001567538">
    <property type="component" value="Unassembled WGS sequence"/>
</dbReference>
<sequence>MVPVQRVELRGDEEDLIAKVGETGDGDNRRRSDTSKGGAKSAEEGISAVCVDHSSRCSDAAADRVGCGSPPLPHSRAAVGSPPLSRRLSSPTSQFACCLLPTSIQLHKTLQISHTPAPV</sequence>
<proteinExistence type="predicted"/>
<comment type="caution">
    <text evidence="2">The sequence shown here is derived from an EMBL/GenBank/DDBJ whole genome shotgun (WGS) entry which is preliminary data.</text>
</comment>
<feature type="compositionally biased region" description="Low complexity" evidence="1">
    <location>
        <begin position="81"/>
        <end position="90"/>
    </location>
</feature>
<dbReference type="AlphaFoldDB" id="A0ABD1FX06"/>
<dbReference type="EMBL" id="JBEAFC010000011">
    <property type="protein sequence ID" value="KAL1536207.1"/>
    <property type="molecule type" value="Genomic_DNA"/>
</dbReference>